<dbReference type="OrthoDB" id="8379670at2"/>
<sequence>MRSSLFLKRLLALPVVDVLAVVEAMNFEDGGLVDDEEKARSGGCVITRLAASECGFWKDCSIATCRRARACRGRLTAAQMHHDAGYHPYFPPCTRANEDRRQTILRMMGTMQRTTADDTEEFRDLKRRLAEAALRQPELRPRRAAFPGRYGLPAAPNCRS</sequence>
<accession>A0A125Q5I2</accession>
<evidence type="ECO:0000313" key="2">
    <source>
        <dbReference type="Proteomes" id="UP000068164"/>
    </source>
</evidence>
<protein>
    <submittedName>
        <fullName evidence="1">Uncharacterized protein</fullName>
    </submittedName>
</protein>
<organism evidence="1 2">
    <name type="scientific">Rhizobium altiplani</name>
    <dbReference type="NCBI Taxonomy" id="1864509"/>
    <lineage>
        <taxon>Bacteria</taxon>
        <taxon>Pseudomonadati</taxon>
        <taxon>Pseudomonadota</taxon>
        <taxon>Alphaproteobacteria</taxon>
        <taxon>Hyphomicrobiales</taxon>
        <taxon>Rhizobiaceae</taxon>
        <taxon>Rhizobium/Agrobacterium group</taxon>
        <taxon>Rhizobium</taxon>
    </lineage>
</organism>
<name>A0A125Q5I2_9HYPH</name>
<dbReference type="AlphaFoldDB" id="A0A125Q5I2"/>
<proteinExistence type="predicted"/>
<keyword evidence="2" id="KW-1185">Reference proteome</keyword>
<gene>
    <name evidence="1" type="ORF">AS026_01635</name>
</gene>
<evidence type="ECO:0000313" key="1">
    <source>
        <dbReference type="EMBL" id="KWV44840.1"/>
    </source>
</evidence>
<reference evidence="1 2" key="1">
    <citation type="submission" date="2015-11" db="EMBL/GenBank/DDBJ databases">
        <title>Draft Genome Sequence of the Strain BR 10423 (Rhizobium sp.) isolated from nodules of Mimosa pudica.</title>
        <authorList>
            <person name="Barauna A.C."/>
            <person name="Zilli J.E."/>
            <person name="Simoes-Araujo J.L."/>
            <person name="Reis V.M."/>
            <person name="James E.K."/>
            <person name="Reis F.B.Jr."/>
            <person name="Rouws L.F."/>
            <person name="Passos S.R."/>
            <person name="Gois S.R."/>
        </authorList>
    </citation>
    <scope>NUCLEOTIDE SEQUENCE [LARGE SCALE GENOMIC DNA]</scope>
    <source>
        <strain evidence="1 2">BR10423</strain>
    </source>
</reference>
<dbReference type="RefSeq" id="WP_062373242.1">
    <property type="nucleotide sequence ID" value="NZ_LNCD01000120.1"/>
</dbReference>
<dbReference type="EMBL" id="LNCD01000120">
    <property type="protein sequence ID" value="KWV44840.1"/>
    <property type="molecule type" value="Genomic_DNA"/>
</dbReference>
<dbReference type="Proteomes" id="UP000068164">
    <property type="component" value="Unassembled WGS sequence"/>
</dbReference>
<comment type="caution">
    <text evidence="1">The sequence shown here is derived from an EMBL/GenBank/DDBJ whole genome shotgun (WGS) entry which is preliminary data.</text>
</comment>